<dbReference type="RefSeq" id="WP_115131089.1">
    <property type="nucleotide sequence ID" value="NZ_CP022601.1"/>
</dbReference>
<evidence type="ECO:0000313" key="2">
    <source>
        <dbReference type="Proteomes" id="UP000255411"/>
    </source>
</evidence>
<sequence length="103" mass="12228">MAKNYLIRGVPENIYVQLQMMAKEQGYRSLNAFMLVQLERIVKAGGLDLYENRFAETLTDIKEQQAQILELLLKNEIKLQYANIKQDRVEELTTMWLNRFMEK</sequence>
<dbReference type="Proteomes" id="UP000255411">
    <property type="component" value="Chromosome"/>
</dbReference>
<gene>
    <name evidence="1" type="ORF">Sp14A_23080</name>
</gene>
<organism evidence="1 2">
    <name type="scientific">Streptococcus pluranimalium</name>
    <dbReference type="NCBI Taxonomy" id="82348"/>
    <lineage>
        <taxon>Bacteria</taxon>
        <taxon>Bacillati</taxon>
        <taxon>Bacillota</taxon>
        <taxon>Bacilli</taxon>
        <taxon>Lactobacillales</taxon>
        <taxon>Streptococcaceae</taxon>
        <taxon>Streptococcus</taxon>
    </lineage>
</organism>
<accession>A0A345VN88</accession>
<reference evidence="1 2" key="1">
    <citation type="submission" date="2017-07" db="EMBL/GenBank/DDBJ databases">
        <title>Streptococcus pluranimalium as cause of bovine abortion.</title>
        <authorList>
            <person name="Rodriguez Campos S."/>
            <person name="Gobeli Brawand S."/>
            <person name="Brodard I."/>
            <person name="Rychener L."/>
            <person name="Perreten V."/>
        </authorList>
    </citation>
    <scope>NUCLEOTIDE SEQUENCE [LARGE SCALE GENOMIC DNA]</scope>
    <source>
        <strain evidence="1 2">14A0014</strain>
    </source>
</reference>
<proteinExistence type="predicted"/>
<evidence type="ECO:0008006" key="3">
    <source>
        <dbReference type="Google" id="ProtNLM"/>
    </source>
</evidence>
<name>A0A345VN88_9STRE</name>
<dbReference type="EMBL" id="CP022601">
    <property type="protein sequence ID" value="AXJ14190.1"/>
    <property type="molecule type" value="Genomic_DNA"/>
</dbReference>
<protein>
    <recommendedName>
        <fullName evidence="3">Arc-like DNA binding domain-containing protein</fullName>
    </recommendedName>
</protein>
<dbReference type="AlphaFoldDB" id="A0A345VN88"/>
<evidence type="ECO:0000313" key="1">
    <source>
        <dbReference type="EMBL" id="AXJ14190.1"/>
    </source>
</evidence>